<dbReference type="InterPro" id="IPR037066">
    <property type="entry name" value="Plug_dom_sf"/>
</dbReference>
<comment type="similarity">
    <text evidence="8 9">Belongs to the TonB-dependent receptor family.</text>
</comment>
<dbReference type="EMBL" id="CP012801">
    <property type="protein sequence ID" value="ALJ60893.1"/>
    <property type="molecule type" value="Genomic_DNA"/>
</dbReference>
<evidence type="ECO:0000313" key="13">
    <source>
        <dbReference type="EMBL" id="ALJ60893.1"/>
    </source>
</evidence>
<keyword evidence="10" id="KW-0732">Signal</keyword>
<evidence type="ECO:0000313" key="15">
    <source>
        <dbReference type="EMBL" id="MDT4513680.1"/>
    </source>
</evidence>
<dbReference type="InterPro" id="IPR036942">
    <property type="entry name" value="Beta-barrel_TonB_sf"/>
</dbReference>
<dbReference type="EMBL" id="JARFID010000027">
    <property type="protein sequence ID" value="MDE8696549.1"/>
    <property type="molecule type" value="Genomic_DNA"/>
</dbReference>
<dbReference type="Pfam" id="PF00593">
    <property type="entry name" value="TonB_dep_Rec_b-barrel"/>
    <property type="match status" value="1"/>
</dbReference>
<evidence type="ECO:0000259" key="12">
    <source>
        <dbReference type="Pfam" id="PF07715"/>
    </source>
</evidence>
<dbReference type="Pfam" id="PF13715">
    <property type="entry name" value="CarbopepD_reg_2"/>
    <property type="match status" value="1"/>
</dbReference>
<dbReference type="Pfam" id="PF07715">
    <property type="entry name" value="Plug"/>
    <property type="match status" value="1"/>
</dbReference>
<keyword evidence="4 8" id="KW-0812">Transmembrane</keyword>
<dbReference type="FunFam" id="2.60.40.1120:FF:000003">
    <property type="entry name" value="Outer membrane protein Omp121"/>
    <property type="match status" value="1"/>
</dbReference>
<dbReference type="AlphaFoldDB" id="A0A0P0GRX6"/>
<keyword evidence="5 9" id="KW-0798">TonB box</keyword>
<dbReference type="InterPro" id="IPR023996">
    <property type="entry name" value="TonB-dep_OMP_SusC/RagA"/>
</dbReference>
<dbReference type="EMBL" id="JAVSNH010000002">
    <property type="protein sequence ID" value="MDT4513680.1"/>
    <property type="molecule type" value="Genomic_DNA"/>
</dbReference>
<evidence type="ECO:0000313" key="14">
    <source>
        <dbReference type="EMBL" id="MDE8696549.1"/>
    </source>
</evidence>
<organism evidence="13 16">
    <name type="scientific">Bacteroides cellulosilyticus</name>
    <dbReference type="NCBI Taxonomy" id="246787"/>
    <lineage>
        <taxon>Bacteria</taxon>
        <taxon>Pseudomonadati</taxon>
        <taxon>Bacteroidota</taxon>
        <taxon>Bacteroidia</taxon>
        <taxon>Bacteroidales</taxon>
        <taxon>Bacteroidaceae</taxon>
        <taxon>Bacteroides</taxon>
    </lineage>
</organism>
<feature type="domain" description="TonB-dependent receptor plug" evidence="12">
    <location>
        <begin position="140"/>
        <end position="248"/>
    </location>
</feature>
<keyword evidence="6 8" id="KW-0472">Membrane</keyword>
<evidence type="ECO:0000313" key="16">
    <source>
        <dbReference type="Proteomes" id="UP000061809"/>
    </source>
</evidence>
<dbReference type="SUPFAM" id="SSF56935">
    <property type="entry name" value="Porins"/>
    <property type="match status" value="1"/>
</dbReference>
<evidence type="ECO:0000256" key="5">
    <source>
        <dbReference type="ARBA" id="ARBA00023077"/>
    </source>
</evidence>
<gene>
    <name evidence="13" type="ORF">BcellWH2_03670</name>
    <name evidence="14" type="ORF">PZH42_20795</name>
    <name evidence="15" type="ORF">RO785_22165</name>
</gene>
<reference evidence="15" key="3">
    <citation type="submission" date="2023-08" db="EMBL/GenBank/DDBJ databases">
        <title>Reintroducing virulent viruses to syntetic microbiomes.</title>
        <authorList>
            <person name="Wilde J."/>
            <person name="Boyes R."/>
            <person name="Robinson A.V."/>
            <person name="Daisley B.A."/>
            <person name="Allen-Vercoe E."/>
        </authorList>
    </citation>
    <scope>NUCLEOTIDE SEQUENCE</scope>
    <source>
        <strain evidence="15">225I_12FAA</strain>
    </source>
</reference>
<protein>
    <submittedName>
        <fullName evidence="14">SusC/RagA family TonB-linked outer membrane protein</fullName>
    </submittedName>
    <submittedName>
        <fullName evidence="13">TonB-dependent Receptor Plug Domain protein</fullName>
    </submittedName>
</protein>
<keyword evidence="7 8" id="KW-0998">Cell outer membrane</keyword>
<dbReference type="RefSeq" id="WP_029427427.1">
    <property type="nucleotide sequence ID" value="NZ_CAXKYC010000025.1"/>
</dbReference>
<evidence type="ECO:0000256" key="7">
    <source>
        <dbReference type="ARBA" id="ARBA00023237"/>
    </source>
</evidence>
<dbReference type="Gene3D" id="2.60.40.1120">
    <property type="entry name" value="Carboxypeptidase-like, regulatory domain"/>
    <property type="match status" value="1"/>
</dbReference>
<evidence type="ECO:0000256" key="4">
    <source>
        <dbReference type="ARBA" id="ARBA00022692"/>
    </source>
</evidence>
<dbReference type="PROSITE" id="PS52016">
    <property type="entry name" value="TONB_DEPENDENT_REC_3"/>
    <property type="match status" value="1"/>
</dbReference>
<keyword evidence="2 8" id="KW-0813">Transport</keyword>
<evidence type="ECO:0000256" key="9">
    <source>
        <dbReference type="RuleBase" id="RU003357"/>
    </source>
</evidence>
<keyword evidence="13" id="KW-0675">Receptor</keyword>
<comment type="subcellular location">
    <subcellularLocation>
        <location evidence="1 8">Cell outer membrane</location>
        <topology evidence="1 8">Multi-pass membrane protein</topology>
    </subcellularLocation>
</comment>
<evidence type="ECO:0000256" key="3">
    <source>
        <dbReference type="ARBA" id="ARBA00022452"/>
    </source>
</evidence>
<dbReference type="NCBIfam" id="TIGR04057">
    <property type="entry name" value="SusC_RagA_signa"/>
    <property type="match status" value="1"/>
</dbReference>
<dbReference type="Gene3D" id="2.170.130.10">
    <property type="entry name" value="TonB-dependent receptor, plug domain"/>
    <property type="match status" value="1"/>
</dbReference>
<dbReference type="PATRIC" id="fig|246787.4.peg.3789"/>
<reference evidence="13 16" key="1">
    <citation type="journal article" date="2015" name="Science">
        <title>Genetic determinants of in vivo fitness and diet responsiveness in multiple human gut Bacteroides.</title>
        <authorList>
            <person name="Wu M."/>
            <person name="McNulty N.P."/>
            <person name="Rodionov D.A."/>
            <person name="Khoroshkin M.S."/>
            <person name="Griffin N.W."/>
            <person name="Cheng J."/>
            <person name="Latreille P."/>
            <person name="Kerstetter R.A."/>
            <person name="Terrapon N."/>
            <person name="Henrissat B."/>
            <person name="Osterman A.L."/>
            <person name="Gordon J.I."/>
        </authorList>
    </citation>
    <scope>NUCLEOTIDE SEQUENCE [LARGE SCALE GENOMIC DNA]</scope>
    <source>
        <strain evidence="13 16">WH2</strain>
    </source>
</reference>
<dbReference type="NCBIfam" id="TIGR04056">
    <property type="entry name" value="OMP_RagA_SusC"/>
    <property type="match status" value="1"/>
</dbReference>
<evidence type="ECO:0000256" key="2">
    <source>
        <dbReference type="ARBA" id="ARBA00022448"/>
    </source>
</evidence>
<dbReference type="InterPro" id="IPR039426">
    <property type="entry name" value="TonB-dep_rcpt-like"/>
</dbReference>
<evidence type="ECO:0000256" key="1">
    <source>
        <dbReference type="ARBA" id="ARBA00004571"/>
    </source>
</evidence>
<dbReference type="KEGG" id="bcel:BcellWH2_03670"/>
<evidence type="ECO:0000256" key="8">
    <source>
        <dbReference type="PROSITE-ProRule" id="PRU01360"/>
    </source>
</evidence>
<dbReference type="InterPro" id="IPR008969">
    <property type="entry name" value="CarboxyPept-like_regulatory"/>
</dbReference>
<feature type="chain" id="PRO_5042679854" evidence="10">
    <location>
        <begin position="35"/>
        <end position="1101"/>
    </location>
</feature>
<dbReference type="Gene3D" id="2.40.170.20">
    <property type="entry name" value="TonB-dependent receptor, beta-barrel domain"/>
    <property type="match status" value="1"/>
</dbReference>
<feature type="signal peptide" evidence="10">
    <location>
        <begin position="1"/>
        <end position="34"/>
    </location>
</feature>
<feature type="domain" description="TonB-dependent receptor-like beta-barrel" evidence="11">
    <location>
        <begin position="471"/>
        <end position="918"/>
    </location>
</feature>
<dbReference type="InterPro" id="IPR023997">
    <property type="entry name" value="TonB-dep_OMP_SusC/RagA_CS"/>
</dbReference>
<dbReference type="InterPro" id="IPR012910">
    <property type="entry name" value="Plug_dom"/>
</dbReference>
<dbReference type="Proteomes" id="UP001266995">
    <property type="component" value="Unassembled WGS sequence"/>
</dbReference>
<dbReference type="GO" id="GO:0009279">
    <property type="term" value="C:cell outer membrane"/>
    <property type="evidence" value="ECO:0007669"/>
    <property type="project" value="UniProtKB-SubCell"/>
</dbReference>
<keyword evidence="3 8" id="KW-1134">Transmembrane beta strand</keyword>
<evidence type="ECO:0000256" key="10">
    <source>
        <dbReference type="SAM" id="SignalP"/>
    </source>
</evidence>
<dbReference type="Proteomes" id="UP001221924">
    <property type="component" value="Unassembled WGS sequence"/>
</dbReference>
<sequence length="1101" mass="123350">MKKNSFRFKRNRKAITALLICVGFVGIHPLAVFAEDDVNVVQTVQQQKQTITGIVKDATGEPVIGASVKEKGDPSNGVITDIDGNFRLSVPANATIEISFIGYQTASVKAISGKPLNIVLQENTEMLDEVVVVGYGTMRKKDLTGSVIQIRPDNLANEAPKTVQDVLRGTPGLNVGMDASAKGGGSLQIRGQRSLYTDGGHNDPLIILDGMMFYGELSELNPDDIAQIDVLKDASAAAVYGAKAANGVIIVSTKKGKNGKPMINFSTNWSFSTMGANRDVYDGEGYLKYRRDWYVAGTYGVNPETGAYEEYQADKKKYPAGYYDAPTQENLNKYGITLDQWRAYTNAGSDISDQEVWGATRLGLQGNSLANFLLGQTFDWYDHSFRTGLNQNYNVSMSGATDRVNYYFSLGYMDNEGVAVGNDYTTFRSNMKVNAKVTNWFEVGANVNFQERTDGDTTVDWGKQITENSPFASYRNENGELERFPMGNVSGNTGYNYDYRQQFKERESGYTVLNTILNAKLTLPFGITYAFNIAPRYQWYYYRSFQSSKDPDVTAGSASRNNGKRFDWSLNNTLTWDKTFLEKHHFTVTLVQEAEERRSWGDNLSANNLQPTDALGFHYVKAGDKESSAFSSDDGHETADGMLARLFYSYDDRYMFTGSIRRDGYSAFGTSNPRATFYSTAFGWTFTNEKFFNWEPMSFGKLRFSWGQNGNRSLANPYIALADLGSGTGGTYGYVDASGNTTEYRYFTMNRLANTHLQWEKTTAWNIGLDFGFLNNRISGSVEYYHMPTTQMIMNQSLPGFSGFGSVTTNLGEVQNRGVEISLSTTNIKNDVLEWNTTIGFSFNKNEIKHLYYEYENVLNAQGEVIGTKERDDISNKWFIGQPIGAIWDYKVTGIWQKDEVEEAAKYGQRPGDPKVWNNPDNDKVNADGSVTIVYDNDDKQFLGQSSPKVNWSMRNEFTFFKDLTFSFNIYSKMGHKSLETDYLNKDNAGSKVTNGQNVYAKKGYWTVDNPTNEYGRLDAQGPSGVTTPGKLHNRSFIRLDNISLAYKLPKKFISRWSIEKAIISGSIKNVAVWAKDWKYWDPETGGLAPRTFNIGLTLTL</sequence>
<evidence type="ECO:0000259" key="11">
    <source>
        <dbReference type="Pfam" id="PF00593"/>
    </source>
</evidence>
<dbReference type="InterPro" id="IPR000531">
    <property type="entry name" value="Beta-barrel_TonB"/>
</dbReference>
<reference evidence="14" key="2">
    <citation type="submission" date="2023-03" db="EMBL/GenBank/DDBJ databases">
        <title>DFI Biobank Strains.</title>
        <authorList>
            <person name="Mostad J."/>
            <person name="Paddock L."/>
            <person name="Medina S."/>
            <person name="Waligurski E."/>
            <person name="Barat B."/>
            <person name="Smith R."/>
            <person name="Burgo V."/>
            <person name="Metcalfe C."/>
            <person name="Woodson C."/>
            <person name="Sundararajan A."/>
            <person name="Ramaswamy R."/>
            <person name="Lin H."/>
            <person name="Pamer E.G."/>
        </authorList>
    </citation>
    <scope>NUCLEOTIDE SEQUENCE</scope>
    <source>
        <strain evidence="14">DFI.9.5</strain>
    </source>
</reference>
<name>A0A0P0GRX6_9BACE</name>
<evidence type="ECO:0000256" key="6">
    <source>
        <dbReference type="ARBA" id="ARBA00023136"/>
    </source>
</evidence>
<accession>A0A0P0GRX6</accession>
<dbReference type="SUPFAM" id="SSF49464">
    <property type="entry name" value="Carboxypeptidase regulatory domain-like"/>
    <property type="match status" value="1"/>
</dbReference>
<dbReference type="Proteomes" id="UP000061809">
    <property type="component" value="Chromosome"/>
</dbReference>
<proteinExistence type="inferred from homology"/>